<keyword evidence="3" id="KW-1185">Reference proteome</keyword>
<proteinExistence type="predicted"/>
<reference evidence="3" key="1">
    <citation type="submission" date="2018-12" db="EMBL/GenBank/DDBJ databases">
        <title>Tengunoibacter tsumagoiensis gen. nov., sp. nov., Dictyobacter kobayashii sp. nov., D. alpinus sp. nov., and D. joshuensis sp. nov. and description of Dictyobacteraceae fam. nov. within the order Ktedonobacterales isolated from Tengu-no-mugimeshi.</title>
        <authorList>
            <person name="Wang C.M."/>
            <person name="Zheng Y."/>
            <person name="Sakai Y."/>
            <person name="Toyoda A."/>
            <person name="Minakuchi Y."/>
            <person name="Abe K."/>
            <person name="Yokota A."/>
            <person name="Yabe S."/>
        </authorList>
    </citation>
    <scope>NUCLEOTIDE SEQUENCE [LARGE SCALE GENOMIC DNA]</scope>
    <source>
        <strain evidence="3">Uno3</strain>
    </source>
</reference>
<gene>
    <name evidence="2" type="ORF">KTT_20090</name>
</gene>
<evidence type="ECO:0000313" key="3">
    <source>
        <dbReference type="Proteomes" id="UP000287352"/>
    </source>
</evidence>
<name>A0A401ZZ82_9CHLR</name>
<comment type="caution">
    <text evidence="2">The sequence shown here is derived from an EMBL/GenBank/DDBJ whole genome shotgun (WGS) entry which is preliminary data.</text>
</comment>
<feature type="transmembrane region" description="Helical" evidence="1">
    <location>
        <begin position="7"/>
        <end position="28"/>
    </location>
</feature>
<keyword evidence="1" id="KW-0812">Transmembrane</keyword>
<protein>
    <submittedName>
        <fullName evidence="2">Uncharacterized protein</fullName>
    </submittedName>
</protein>
<accession>A0A401ZZ82</accession>
<feature type="transmembrane region" description="Helical" evidence="1">
    <location>
        <begin position="34"/>
        <end position="54"/>
    </location>
</feature>
<evidence type="ECO:0000313" key="2">
    <source>
        <dbReference type="EMBL" id="GCE12150.1"/>
    </source>
</evidence>
<keyword evidence="1" id="KW-0472">Membrane</keyword>
<dbReference type="Proteomes" id="UP000287352">
    <property type="component" value="Unassembled WGS sequence"/>
</dbReference>
<organism evidence="2 3">
    <name type="scientific">Tengunoibacter tsumagoiensis</name>
    <dbReference type="NCBI Taxonomy" id="2014871"/>
    <lineage>
        <taxon>Bacteria</taxon>
        <taxon>Bacillati</taxon>
        <taxon>Chloroflexota</taxon>
        <taxon>Ktedonobacteria</taxon>
        <taxon>Ktedonobacterales</taxon>
        <taxon>Dictyobacteraceae</taxon>
        <taxon>Tengunoibacter</taxon>
    </lineage>
</organism>
<dbReference type="AlphaFoldDB" id="A0A401ZZ82"/>
<keyword evidence="1" id="KW-1133">Transmembrane helix</keyword>
<dbReference type="EMBL" id="BIFR01000001">
    <property type="protein sequence ID" value="GCE12150.1"/>
    <property type="molecule type" value="Genomic_DNA"/>
</dbReference>
<evidence type="ECO:0000256" key="1">
    <source>
        <dbReference type="SAM" id="Phobius"/>
    </source>
</evidence>
<sequence length="62" mass="7028">MGLRNAFFRVIGIAMIVIIIATFVYLLIFVNNSTLKVIASVGLIYFITTIVVLYTSNRNKRM</sequence>